<evidence type="ECO:0000313" key="1">
    <source>
        <dbReference type="EMBL" id="CAA3019623.1"/>
    </source>
</evidence>
<name>A0A8S0UP95_OLEEU</name>
<reference evidence="1 2" key="1">
    <citation type="submission" date="2019-12" db="EMBL/GenBank/DDBJ databases">
        <authorList>
            <person name="Alioto T."/>
            <person name="Alioto T."/>
            <person name="Gomez Garrido J."/>
        </authorList>
    </citation>
    <scope>NUCLEOTIDE SEQUENCE [LARGE SCALE GENOMIC DNA]</scope>
</reference>
<dbReference type="AlphaFoldDB" id="A0A8S0UP95"/>
<organism evidence="1 2">
    <name type="scientific">Olea europaea subsp. europaea</name>
    <dbReference type="NCBI Taxonomy" id="158383"/>
    <lineage>
        <taxon>Eukaryota</taxon>
        <taxon>Viridiplantae</taxon>
        <taxon>Streptophyta</taxon>
        <taxon>Embryophyta</taxon>
        <taxon>Tracheophyta</taxon>
        <taxon>Spermatophyta</taxon>
        <taxon>Magnoliopsida</taxon>
        <taxon>eudicotyledons</taxon>
        <taxon>Gunneridae</taxon>
        <taxon>Pentapetalae</taxon>
        <taxon>asterids</taxon>
        <taxon>lamiids</taxon>
        <taxon>Lamiales</taxon>
        <taxon>Oleaceae</taxon>
        <taxon>Oleeae</taxon>
        <taxon>Olea</taxon>
    </lineage>
</organism>
<gene>
    <name evidence="1" type="ORF">OLEA9_A028999</name>
</gene>
<sequence>MGIGKVEAVGELDVMGRSGGLARGVCGNSRGSRGEEEVSISAGGWVETLDKPSRMGHTTSNVNEVVIKLNGLNEDDIVLDLHKKLNQLDETPVVGLPIDVDVMTPPDENVDEDGDCATFTA</sequence>
<proteinExistence type="predicted"/>
<dbReference type="Proteomes" id="UP000594638">
    <property type="component" value="Unassembled WGS sequence"/>
</dbReference>
<dbReference type="Gramene" id="OE9A028999T1">
    <property type="protein sequence ID" value="OE9A028999C1"/>
    <property type="gene ID" value="OE9A028999"/>
</dbReference>
<keyword evidence="2" id="KW-1185">Reference proteome</keyword>
<accession>A0A8S0UP95</accession>
<comment type="caution">
    <text evidence="1">The sequence shown here is derived from an EMBL/GenBank/DDBJ whole genome shotgun (WGS) entry which is preliminary data.</text>
</comment>
<dbReference type="EMBL" id="CACTIH010009028">
    <property type="protein sequence ID" value="CAA3019623.1"/>
    <property type="molecule type" value="Genomic_DNA"/>
</dbReference>
<evidence type="ECO:0000313" key="2">
    <source>
        <dbReference type="Proteomes" id="UP000594638"/>
    </source>
</evidence>
<protein>
    <submittedName>
        <fullName evidence="1">Uncharacterized protein</fullName>
    </submittedName>
</protein>